<evidence type="ECO:0000256" key="7">
    <source>
        <dbReference type="SAM" id="Phobius"/>
    </source>
</evidence>
<comment type="subcellular location">
    <subcellularLocation>
        <location evidence="1">Cell membrane</location>
        <topology evidence="1">Multi-pass membrane protein</topology>
    </subcellularLocation>
</comment>
<dbReference type="EMBL" id="JBHSMC010000001">
    <property type="protein sequence ID" value="MFC5463428.1"/>
    <property type="molecule type" value="Genomic_DNA"/>
</dbReference>
<protein>
    <submittedName>
        <fullName evidence="9">DedA family protein</fullName>
    </submittedName>
</protein>
<feature type="transmembrane region" description="Helical" evidence="7">
    <location>
        <begin position="12"/>
        <end position="41"/>
    </location>
</feature>
<reference evidence="10" key="1">
    <citation type="journal article" date="2019" name="Int. J. Syst. Evol. Microbiol.">
        <title>The Global Catalogue of Microorganisms (GCM) 10K type strain sequencing project: providing services to taxonomists for standard genome sequencing and annotation.</title>
        <authorList>
            <consortium name="The Broad Institute Genomics Platform"/>
            <consortium name="The Broad Institute Genome Sequencing Center for Infectious Disease"/>
            <person name="Wu L."/>
            <person name="Ma J."/>
        </authorList>
    </citation>
    <scope>NUCLEOTIDE SEQUENCE [LARGE SCALE GENOMIC DNA]</scope>
    <source>
        <strain evidence="10">CGMCC 1.12237</strain>
    </source>
</reference>
<keyword evidence="3" id="KW-1003">Cell membrane</keyword>
<keyword evidence="6 7" id="KW-0472">Membrane</keyword>
<evidence type="ECO:0000256" key="1">
    <source>
        <dbReference type="ARBA" id="ARBA00004651"/>
    </source>
</evidence>
<comment type="caution">
    <text evidence="9">The sequence shown here is derived from an EMBL/GenBank/DDBJ whole genome shotgun (WGS) entry which is preliminary data.</text>
</comment>
<dbReference type="PANTHER" id="PTHR42709:SF6">
    <property type="entry name" value="UNDECAPRENYL PHOSPHATE TRANSPORTER A"/>
    <property type="match status" value="1"/>
</dbReference>
<evidence type="ECO:0000256" key="4">
    <source>
        <dbReference type="ARBA" id="ARBA00022692"/>
    </source>
</evidence>
<comment type="similarity">
    <text evidence="2">Belongs to the DedA family.</text>
</comment>
<evidence type="ECO:0000313" key="10">
    <source>
        <dbReference type="Proteomes" id="UP001596147"/>
    </source>
</evidence>
<proteinExistence type="inferred from homology"/>
<dbReference type="InterPro" id="IPR032816">
    <property type="entry name" value="VTT_dom"/>
</dbReference>
<sequence>MENWITEIMEQYGYTGILFLIALENVFPPIPSEVILTFGGFMTTHTKLTITGVVWFSTLGSLIGAVILYGIGYILKLERLEKIVDKWGHIIRLKREDLYKADAWFQKYGVWTVFFCRFVPLIRSLISIPAGMAKMNFGLFFLLTALGTFIWNVVLVNVGAAVGDSWEEIVGFMDIYSNIIYVILVVLFVAFIIIYIKKRTGRKQA</sequence>
<dbReference type="PANTHER" id="PTHR42709">
    <property type="entry name" value="ALKALINE PHOSPHATASE LIKE PROTEIN"/>
    <property type="match status" value="1"/>
</dbReference>
<keyword evidence="4 7" id="KW-0812">Transmembrane</keyword>
<feature type="transmembrane region" description="Helical" evidence="7">
    <location>
        <begin position="53"/>
        <end position="75"/>
    </location>
</feature>
<evidence type="ECO:0000259" key="8">
    <source>
        <dbReference type="Pfam" id="PF09335"/>
    </source>
</evidence>
<keyword evidence="10" id="KW-1185">Reference proteome</keyword>
<organism evidence="9 10">
    <name type="scientific">Lederbergia graminis</name>
    <dbReference type="NCBI Taxonomy" id="735518"/>
    <lineage>
        <taxon>Bacteria</taxon>
        <taxon>Bacillati</taxon>
        <taxon>Bacillota</taxon>
        <taxon>Bacilli</taxon>
        <taxon>Bacillales</taxon>
        <taxon>Bacillaceae</taxon>
        <taxon>Lederbergia</taxon>
    </lineage>
</organism>
<evidence type="ECO:0000256" key="2">
    <source>
        <dbReference type="ARBA" id="ARBA00010792"/>
    </source>
</evidence>
<dbReference type="RefSeq" id="WP_144926983.1">
    <property type="nucleotide sequence ID" value="NZ_JBHSMC010000001.1"/>
</dbReference>
<evidence type="ECO:0000313" key="9">
    <source>
        <dbReference type="EMBL" id="MFC5463428.1"/>
    </source>
</evidence>
<dbReference type="InterPro" id="IPR051311">
    <property type="entry name" value="DedA_domain"/>
</dbReference>
<feature type="domain" description="VTT" evidence="8">
    <location>
        <begin position="30"/>
        <end position="160"/>
    </location>
</feature>
<keyword evidence="5 7" id="KW-1133">Transmembrane helix</keyword>
<dbReference type="Pfam" id="PF09335">
    <property type="entry name" value="VTT_dom"/>
    <property type="match status" value="1"/>
</dbReference>
<gene>
    <name evidence="9" type="ORF">ACFPM4_01535</name>
</gene>
<evidence type="ECO:0000256" key="6">
    <source>
        <dbReference type="ARBA" id="ARBA00023136"/>
    </source>
</evidence>
<accession>A0ABW0LCG8</accession>
<evidence type="ECO:0000256" key="3">
    <source>
        <dbReference type="ARBA" id="ARBA00022475"/>
    </source>
</evidence>
<feature type="transmembrane region" description="Helical" evidence="7">
    <location>
        <begin position="175"/>
        <end position="196"/>
    </location>
</feature>
<feature type="transmembrane region" description="Helical" evidence="7">
    <location>
        <begin position="138"/>
        <end position="163"/>
    </location>
</feature>
<dbReference type="Proteomes" id="UP001596147">
    <property type="component" value="Unassembled WGS sequence"/>
</dbReference>
<evidence type="ECO:0000256" key="5">
    <source>
        <dbReference type="ARBA" id="ARBA00022989"/>
    </source>
</evidence>
<name>A0ABW0LCG8_9BACI</name>